<reference evidence="1" key="1">
    <citation type="journal article" date="2019" name="bioRxiv">
        <title>The Genome of the Zebra Mussel, Dreissena polymorpha: A Resource for Invasive Species Research.</title>
        <authorList>
            <person name="McCartney M.A."/>
            <person name="Auch B."/>
            <person name="Kono T."/>
            <person name="Mallez S."/>
            <person name="Zhang Y."/>
            <person name="Obille A."/>
            <person name="Becker A."/>
            <person name="Abrahante J.E."/>
            <person name="Garbe J."/>
            <person name="Badalamenti J.P."/>
            <person name="Herman A."/>
            <person name="Mangelson H."/>
            <person name="Liachko I."/>
            <person name="Sullivan S."/>
            <person name="Sone E.D."/>
            <person name="Koren S."/>
            <person name="Silverstein K.A.T."/>
            <person name="Beckman K.B."/>
            <person name="Gohl D.M."/>
        </authorList>
    </citation>
    <scope>NUCLEOTIDE SEQUENCE</scope>
    <source>
        <strain evidence="1">Duluth1</strain>
        <tissue evidence="1">Whole animal</tissue>
    </source>
</reference>
<accession>A0A9D4LH18</accession>
<evidence type="ECO:0000313" key="2">
    <source>
        <dbReference type="Proteomes" id="UP000828390"/>
    </source>
</evidence>
<dbReference type="Proteomes" id="UP000828390">
    <property type="component" value="Unassembled WGS sequence"/>
</dbReference>
<keyword evidence="2" id="KW-1185">Reference proteome</keyword>
<name>A0A9D4LH18_DREPO</name>
<gene>
    <name evidence="1" type="ORF">DPMN_101081</name>
</gene>
<organism evidence="1 2">
    <name type="scientific">Dreissena polymorpha</name>
    <name type="common">Zebra mussel</name>
    <name type="synonym">Mytilus polymorpha</name>
    <dbReference type="NCBI Taxonomy" id="45954"/>
    <lineage>
        <taxon>Eukaryota</taxon>
        <taxon>Metazoa</taxon>
        <taxon>Spiralia</taxon>
        <taxon>Lophotrochozoa</taxon>
        <taxon>Mollusca</taxon>
        <taxon>Bivalvia</taxon>
        <taxon>Autobranchia</taxon>
        <taxon>Heteroconchia</taxon>
        <taxon>Euheterodonta</taxon>
        <taxon>Imparidentia</taxon>
        <taxon>Neoheterodontei</taxon>
        <taxon>Myida</taxon>
        <taxon>Dreissenoidea</taxon>
        <taxon>Dreissenidae</taxon>
        <taxon>Dreissena</taxon>
    </lineage>
</organism>
<sequence length="56" mass="6420">MQQFPFENANAATTKFSTEFKSSDLEGQDKACMPYARNRLWERRDTARASNTSTNV</sequence>
<protein>
    <submittedName>
        <fullName evidence="1">Uncharacterized protein</fullName>
    </submittedName>
</protein>
<proteinExistence type="predicted"/>
<dbReference type="EMBL" id="JAIWYP010000003">
    <property type="protein sequence ID" value="KAH3858458.1"/>
    <property type="molecule type" value="Genomic_DNA"/>
</dbReference>
<evidence type="ECO:0000313" key="1">
    <source>
        <dbReference type="EMBL" id="KAH3858458.1"/>
    </source>
</evidence>
<reference evidence="1" key="2">
    <citation type="submission" date="2020-11" db="EMBL/GenBank/DDBJ databases">
        <authorList>
            <person name="McCartney M.A."/>
            <person name="Auch B."/>
            <person name="Kono T."/>
            <person name="Mallez S."/>
            <person name="Becker A."/>
            <person name="Gohl D.M."/>
            <person name="Silverstein K.A.T."/>
            <person name="Koren S."/>
            <person name="Bechman K.B."/>
            <person name="Herman A."/>
            <person name="Abrahante J.E."/>
            <person name="Garbe J."/>
        </authorList>
    </citation>
    <scope>NUCLEOTIDE SEQUENCE</scope>
    <source>
        <strain evidence="1">Duluth1</strain>
        <tissue evidence="1">Whole animal</tissue>
    </source>
</reference>
<dbReference type="AlphaFoldDB" id="A0A9D4LH18"/>
<comment type="caution">
    <text evidence="1">The sequence shown here is derived from an EMBL/GenBank/DDBJ whole genome shotgun (WGS) entry which is preliminary data.</text>
</comment>